<evidence type="ECO:0000259" key="1">
    <source>
        <dbReference type="Pfam" id="PF02541"/>
    </source>
</evidence>
<comment type="caution">
    <text evidence="2">The sequence shown here is derived from an EMBL/GenBank/DDBJ whole genome shotgun (WGS) entry which is preliminary data.</text>
</comment>
<dbReference type="RefSeq" id="WP_210057359.1">
    <property type="nucleotide sequence ID" value="NZ_BAAAMH010000010.1"/>
</dbReference>
<protein>
    <submittedName>
        <fullName evidence="2">Exopolyphosphatase/guanosine-5'-triphosphate, 3'-diphosphate pyrophosphatase</fullName>
        <ecNumber evidence="2">3.6.1.11</ecNumber>
        <ecNumber evidence="2">3.6.1.40</ecNumber>
    </submittedName>
</protein>
<dbReference type="InterPro" id="IPR050273">
    <property type="entry name" value="GppA/Ppx_hydrolase"/>
</dbReference>
<organism evidence="2 3">
    <name type="scientific">Microlunatus capsulatus</name>
    <dbReference type="NCBI Taxonomy" id="99117"/>
    <lineage>
        <taxon>Bacteria</taxon>
        <taxon>Bacillati</taxon>
        <taxon>Actinomycetota</taxon>
        <taxon>Actinomycetes</taxon>
        <taxon>Propionibacteriales</taxon>
        <taxon>Propionibacteriaceae</taxon>
        <taxon>Microlunatus</taxon>
    </lineage>
</organism>
<name>A0ABS4ZAU4_9ACTN</name>
<feature type="domain" description="Ppx/GppA phosphatase N-terminal" evidence="1">
    <location>
        <begin position="25"/>
        <end position="306"/>
    </location>
</feature>
<dbReference type="EC" id="3.6.1.11" evidence="2"/>
<dbReference type="EC" id="3.6.1.40" evidence="2"/>
<dbReference type="InterPro" id="IPR003695">
    <property type="entry name" value="Ppx_GppA_N"/>
</dbReference>
<accession>A0ABS4ZAU4</accession>
<dbReference type="CDD" id="cd24054">
    <property type="entry name" value="ASKHA_NBD_AaPPX-GppA_MtPPX2-like"/>
    <property type="match status" value="1"/>
</dbReference>
<dbReference type="Gene3D" id="3.30.420.40">
    <property type="match status" value="1"/>
</dbReference>
<dbReference type="GO" id="GO:0004309">
    <property type="term" value="F:exopolyphosphatase activity"/>
    <property type="evidence" value="ECO:0007669"/>
    <property type="project" value="UniProtKB-EC"/>
</dbReference>
<dbReference type="SUPFAM" id="SSF53067">
    <property type="entry name" value="Actin-like ATPase domain"/>
    <property type="match status" value="2"/>
</dbReference>
<dbReference type="Pfam" id="PF02541">
    <property type="entry name" value="Ppx-GppA"/>
    <property type="match status" value="1"/>
</dbReference>
<dbReference type="PANTHER" id="PTHR30005:SF13">
    <property type="entry name" value="EXOPOLYPHOSPHATASE 2"/>
    <property type="match status" value="1"/>
</dbReference>
<keyword evidence="2" id="KW-0378">Hydrolase</keyword>
<dbReference type="Proteomes" id="UP000758168">
    <property type="component" value="Unassembled WGS sequence"/>
</dbReference>
<dbReference type="InterPro" id="IPR043129">
    <property type="entry name" value="ATPase_NBD"/>
</dbReference>
<dbReference type="PANTHER" id="PTHR30005">
    <property type="entry name" value="EXOPOLYPHOSPHATASE"/>
    <property type="match status" value="1"/>
</dbReference>
<evidence type="ECO:0000313" key="2">
    <source>
        <dbReference type="EMBL" id="MBP2418114.1"/>
    </source>
</evidence>
<dbReference type="EMBL" id="JAGIOB010000001">
    <property type="protein sequence ID" value="MBP2418114.1"/>
    <property type="molecule type" value="Genomic_DNA"/>
</dbReference>
<proteinExistence type="predicted"/>
<reference evidence="2 3" key="1">
    <citation type="submission" date="2021-03" db="EMBL/GenBank/DDBJ databases">
        <title>Sequencing the genomes of 1000 actinobacteria strains.</title>
        <authorList>
            <person name="Klenk H.-P."/>
        </authorList>
    </citation>
    <scope>NUCLEOTIDE SEQUENCE [LARGE SCALE GENOMIC DNA]</scope>
    <source>
        <strain evidence="2 3">DSM 12936</strain>
    </source>
</reference>
<dbReference type="GO" id="GO:0008894">
    <property type="term" value="F:guanosine-5'-triphosphate,3'-diphosphate diphosphatase activity"/>
    <property type="evidence" value="ECO:0007669"/>
    <property type="project" value="UniProtKB-EC"/>
</dbReference>
<keyword evidence="3" id="KW-1185">Reference proteome</keyword>
<gene>
    <name evidence="2" type="ORF">JOF54_003036</name>
</gene>
<evidence type="ECO:0000313" key="3">
    <source>
        <dbReference type="Proteomes" id="UP000758168"/>
    </source>
</evidence>
<sequence length="315" mass="32789">MNRVAAVDCGTNSIRLLIAEPGPDGGLAELDRRTEVVRLGQGVDATGEFHPDALARTFAATDAYAALIRDAGVPSSRIRFVATSASRDARNREVFFAGIRERLGVTPEVISGDTEAQLSFVGALSRVAPAAEPVLVVDIGGGSTELIVGSAAGAVTSAISLDIGSVRLTERFLSAHPPAADAVAAATAHVDALLDTTGIDFAAVGTWIGVAGTATTLAGVHLGLEHYDRERVHGSVIALPDLRELFGRLLGSTVEQIRALPSMHPGRADVVTAGTLIAVRVAERLRVDGWLVSESDILDGTALDLLRRTDPTGPR</sequence>
<dbReference type="Gene3D" id="3.30.420.150">
    <property type="entry name" value="Exopolyphosphatase. Domain 2"/>
    <property type="match status" value="1"/>
</dbReference>